<feature type="non-terminal residue" evidence="2">
    <location>
        <position position="57"/>
    </location>
</feature>
<dbReference type="Proteomes" id="UP001642540">
    <property type="component" value="Unassembled WGS sequence"/>
</dbReference>
<accession>A0ABP1SAH7</accession>
<proteinExistence type="predicted"/>
<feature type="region of interest" description="Disordered" evidence="1">
    <location>
        <begin position="1"/>
        <end position="27"/>
    </location>
</feature>
<dbReference type="EMBL" id="CAXLJM020000210">
    <property type="protein sequence ID" value="CAL8149446.1"/>
    <property type="molecule type" value="Genomic_DNA"/>
</dbReference>
<feature type="compositionally biased region" description="Polar residues" evidence="1">
    <location>
        <begin position="12"/>
        <end position="23"/>
    </location>
</feature>
<reference evidence="2 3" key="1">
    <citation type="submission" date="2024-08" db="EMBL/GenBank/DDBJ databases">
        <authorList>
            <person name="Cucini C."/>
            <person name="Frati F."/>
        </authorList>
    </citation>
    <scope>NUCLEOTIDE SEQUENCE [LARGE SCALE GENOMIC DNA]</scope>
</reference>
<evidence type="ECO:0000313" key="2">
    <source>
        <dbReference type="EMBL" id="CAL8149446.1"/>
    </source>
</evidence>
<sequence length="57" mass="6464">MVLKAIHPKPESFSTSNSEQPSSPDLFGPTLWKTIKERIELSKEVNAFDKVISDFRS</sequence>
<organism evidence="2 3">
    <name type="scientific">Orchesella dallaii</name>
    <dbReference type="NCBI Taxonomy" id="48710"/>
    <lineage>
        <taxon>Eukaryota</taxon>
        <taxon>Metazoa</taxon>
        <taxon>Ecdysozoa</taxon>
        <taxon>Arthropoda</taxon>
        <taxon>Hexapoda</taxon>
        <taxon>Collembola</taxon>
        <taxon>Entomobryomorpha</taxon>
        <taxon>Entomobryoidea</taxon>
        <taxon>Orchesellidae</taxon>
        <taxon>Orchesellinae</taxon>
        <taxon>Orchesella</taxon>
    </lineage>
</organism>
<protein>
    <submittedName>
        <fullName evidence="2">Uncharacterized protein</fullName>
    </submittedName>
</protein>
<name>A0ABP1SAH7_9HEXA</name>
<gene>
    <name evidence="2" type="ORF">ODALV1_LOCUS31735</name>
</gene>
<comment type="caution">
    <text evidence="2">The sequence shown here is derived from an EMBL/GenBank/DDBJ whole genome shotgun (WGS) entry which is preliminary data.</text>
</comment>
<keyword evidence="3" id="KW-1185">Reference proteome</keyword>
<evidence type="ECO:0000256" key="1">
    <source>
        <dbReference type="SAM" id="MobiDB-lite"/>
    </source>
</evidence>
<evidence type="ECO:0000313" key="3">
    <source>
        <dbReference type="Proteomes" id="UP001642540"/>
    </source>
</evidence>